<evidence type="ECO:0000256" key="5">
    <source>
        <dbReference type="ARBA" id="ARBA00023136"/>
    </source>
</evidence>
<keyword evidence="3" id="KW-1134">Transmembrane beta strand</keyword>
<dbReference type="Proteomes" id="UP000199024">
    <property type="component" value="Unassembled WGS sequence"/>
</dbReference>
<accession>A0A1I6M468</accession>
<dbReference type="SUPFAM" id="SSF49464">
    <property type="entry name" value="Carboxypeptidase regulatory domain-like"/>
    <property type="match status" value="1"/>
</dbReference>
<keyword evidence="6" id="KW-0998">Cell outer membrane</keyword>
<evidence type="ECO:0000256" key="4">
    <source>
        <dbReference type="ARBA" id="ARBA00022692"/>
    </source>
</evidence>
<dbReference type="InterPro" id="IPR039426">
    <property type="entry name" value="TonB-dep_rcpt-like"/>
</dbReference>
<name>A0A1I6M468_9BACT</name>
<dbReference type="GO" id="GO:0044718">
    <property type="term" value="P:siderophore transmembrane transport"/>
    <property type="evidence" value="ECO:0007669"/>
    <property type="project" value="TreeGrafter"/>
</dbReference>
<keyword evidence="7" id="KW-0732">Signal</keyword>
<evidence type="ECO:0000256" key="1">
    <source>
        <dbReference type="ARBA" id="ARBA00004571"/>
    </source>
</evidence>
<evidence type="ECO:0000256" key="6">
    <source>
        <dbReference type="ARBA" id="ARBA00023237"/>
    </source>
</evidence>
<dbReference type="PANTHER" id="PTHR30069:SF46">
    <property type="entry name" value="OAR PROTEIN"/>
    <property type="match status" value="1"/>
</dbReference>
<dbReference type="InterPro" id="IPR008969">
    <property type="entry name" value="CarboxyPept-like_regulatory"/>
</dbReference>
<evidence type="ECO:0000256" key="7">
    <source>
        <dbReference type="SAM" id="SignalP"/>
    </source>
</evidence>
<dbReference type="OrthoDB" id="97893at2"/>
<protein>
    <submittedName>
        <fullName evidence="9">Carboxypeptidase regulatory-like domain-containing protein</fullName>
    </submittedName>
</protein>
<keyword evidence="5" id="KW-0472">Membrane</keyword>
<dbReference type="Pfam" id="PF13620">
    <property type="entry name" value="CarboxypepD_reg"/>
    <property type="match status" value="1"/>
</dbReference>
<keyword evidence="9" id="KW-0378">Hydrolase</keyword>
<dbReference type="InterPro" id="IPR057601">
    <property type="entry name" value="Oar-like_b-barrel"/>
</dbReference>
<evidence type="ECO:0000256" key="2">
    <source>
        <dbReference type="ARBA" id="ARBA00022448"/>
    </source>
</evidence>
<dbReference type="GO" id="GO:0004180">
    <property type="term" value="F:carboxypeptidase activity"/>
    <property type="evidence" value="ECO:0007669"/>
    <property type="project" value="UniProtKB-KW"/>
</dbReference>
<proteinExistence type="predicted"/>
<dbReference type="STRING" id="474950.SAMN05421771_1798"/>
<keyword evidence="9" id="KW-0121">Carboxypeptidase</keyword>
<dbReference type="GO" id="GO:0009279">
    <property type="term" value="C:cell outer membrane"/>
    <property type="evidence" value="ECO:0007669"/>
    <property type="project" value="UniProtKB-SubCell"/>
</dbReference>
<feature type="domain" description="TonB-dependent transporter Oar-like beta-barrel" evidence="8">
    <location>
        <begin position="237"/>
        <end position="1084"/>
    </location>
</feature>
<dbReference type="Gene3D" id="2.60.40.1120">
    <property type="entry name" value="Carboxypeptidase-like, regulatory domain"/>
    <property type="match status" value="1"/>
</dbReference>
<evidence type="ECO:0000256" key="3">
    <source>
        <dbReference type="ARBA" id="ARBA00022452"/>
    </source>
</evidence>
<keyword evidence="10" id="KW-1185">Reference proteome</keyword>
<evidence type="ECO:0000313" key="10">
    <source>
        <dbReference type="Proteomes" id="UP000199024"/>
    </source>
</evidence>
<keyword evidence="4" id="KW-0812">Transmembrane</keyword>
<gene>
    <name evidence="9" type="ORF">SAMN05421771_1798</name>
</gene>
<keyword evidence="9" id="KW-0645">Protease</keyword>
<evidence type="ECO:0000259" key="8">
    <source>
        <dbReference type="Pfam" id="PF25183"/>
    </source>
</evidence>
<keyword evidence="2" id="KW-0813">Transport</keyword>
<feature type="chain" id="PRO_5011505190" evidence="7">
    <location>
        <begin position="22"/>
        <end position="1091"/>
    </location>
</feature>
<feature type="signal peptide" evidence="7">
    <location>
        <begin position="1"/>
        <end position="21"/>
    </location>
</feature>
<dbReference type="PANTHER" id="PTHR30069">
    <property type="entry name" value="TONB-DEPENDENT OUTER MEMBRANE RECEPTOR"/>
    <property type="match status" value="1"/>
</dbReference>
<sequence>MKKIFLCCLLFSSALFMRAQVANNTALVGTVTDASGGVVAGAKVVGTNVDTKIAYPGVTNAEGYYSIPYILPGTYDITVEKTGFQKTVTKGVIVSINVAVRTDAALKVGSESTELTVTADNPPLSTDDALLGETVNAEQVHDLPTQGRQALQLAATASNITVSSDALTGNPPGNRASGAGTRNITNVISLDGISLMNNLISTAFIVPNSDALDAVQTQNGNYTAQYGDYLGVHINQVTRSGTNKFHGTVYDYVRNDGFNARSWLQAKTVPKSQLRYNLFGGVVSGPIWKDKAFFLGSYEGLRNHGATSTTGTVLTNRMRTGDFGELCTAGFVGGICASPNSSTNKQLLNPITHVAYANNMVPVDPISAKILPYLTTPNIATTYSLANPINWQGNLPNAVNSNANLERVDFNPTEKDRIFARFAMQTVSNYSQAINLANTAYTNSRGRNGVIGYTRIITPNIVNDLHLGFNTLITQIVNQQYQTGATSAGSALGIPGFTADVDSGNPGLVDMSITGYQGIGQSGTNWFQDDRTLTLYDQISYTHNKHAFMAGVSFRKFTIGRSAANTARGQFTFDTTLLQDPSAAFIGGFPTGLTSPLFQVKGSIGQWRDGFFIQDNWQLTQKLTLQLGLRYELPQAAYSLNGVGRILDPTWTSLYPAAGGTNPLTATKYPGFKFSQTDKTNISPRLGFAYRVLDKTTIRGGGGIYYNANQMNSYTLSSTNYPYSANITNSNCLPNGTSCTALKFTLDNPQIPALTAFGLASNPYSAFTVDNHLPTQRMYQWNLDIGQEVWKNGGFELQYLGSHSIHLDESYYPNQPAPSTAFSNANRPNPNIGNIRVIHNDATAFYNGFTAILRQRLYHGLTANLSYTWSHALDEGDSSNDGGTAMWQGHLKLDYGNSGYDIRNRFVGVFTYALPTLDHKNIVLRETLGGWQANAIVDLRTGAPINYTLSTDYAHVNGVGAAQRPNFVHVPYASTCSRATVTGPGGSNHNSCLDKTAFASPANGTFGNLHRNASYGPGGANVNASLFKSFPIWEQVAAQIRVEAFNMFNHPNPSAPNANIESASFGYITSAQTTVTSTGARVLQIAGKINF</sequence>
<dbReference type="Pfam" id="PF25183">
    <property type="entry name" value="OMP_b-brl_4"/>
    <property type="match status" value="1"/>
</dbReference>
<dbReference type="SUPFAM" id="SSF56935">
    <property type="entry name" value="Porins"/>
    <property type="match status" value="1"/>
</dbReference>
<dbReference type="GO" id="GO:0015344">
    <property type="term" value="F:siderophore uptake transmembrane transporter activity"/>
    <property type="evidence" value="ECO:0007669"/>
    <property type="project" value="TreeGrafter"/>
</dbReference>
<reference evidence="9 10" key="1">
    <citation type="submission" date="2016-10" db="EMBL/GenBank/DDBJ databases">
        <authorList>
            <person name="de Groot N.N."/>
        </authorList>
    </citation>
    <scope>NUCLEOTIDE SEQUENCE [LARGE SCALE GENOMIC DNA]</scope>
    <source>
        <strain evidence="9 10">DSM 21001</strain>
    </source>
</reference>
<comment type="subcellular location">
    <subcellularLocation>
        <location evidence="1">Cell outer membrane</location>
        <topology evidence="1">Multi-pass membrane protein</topology>
    </subcellularLocation>
</comment>
<dbReference type="EMBL" id="FOZL01000001">
    <property type="protein sequence ID" value="SFS10471.1"/>
    <property type="molecule type" value="Genomic_DNA"/>
</dbReference>
<organism evidence="9 10">
    <name type="scientific">Granulicella pectinivorans</name>
    <dbReference type="NCBI Taxonomy" id="474950"/>
    <lineage>
        <taxon>Bacteria</taxon>
        <taxon>Pseudomonadati</taxon>
        <taxon>Acidobacteriota</taxon>
        <taxon>Terriglobia</taxon>
        <taxon>Terriglobales</taxon>
        <taxon>Acidobacteriaceae</taxon>
        <taxon>Granulicella</taxon>
    </lineage>
</organism>
<dbReference type="InterPro" id="IPR036942">
    <property type="entry name" value="Beta-barrel_TonB_sf"/>
</dbReference>
<dbReference type="Gene3D" id="2.40.170.20">
    <property type="entry name" value="TonB-dependent receptor, beta-barrel domain"/>
    <property type="match status" value="1"/>
</dbReference>
<evidence type="ECO:0000313" key="9">
    <source>
        <dbReference type="EMBL" id="SFS10471.1"/>
    </source>
</evidence>
<dbReference type="AlphaFoldDB" id="A0A1I6M468"/>